<dbReference type="EMBL" id="WHNP01000087">
    <property type="protein sequence ID" value="MPW23014.1"/>
    <property type="molecule type" value="Genomic_DNA"/>
</dbReference>
<evidence type="ECO:0000313" key="2">
    <source>
        <dbReference type="Proteomes" id="UP000484381"/>
    </source>
</evidence>
<protein>
    <submittedName>
        <fullName evidence="1">Uncharacterized protein</fullName>
    </submittedName>
</protein>
<dbReference type="RefSeq" id="WP_152767581.1">
    <property type="nucleotide sequence ID" value="NZ_WHNP01000087.1"/>
</dbReference>
<proteinExistence type="predicted"/>
<reference evidence="1 2" key="1">
    <citation type="submission" date="2019-10" db="EMBL/GenBank/DDBJ databases">
        <title>Paraburkholderia sp. isolated from nodules of Mimosa pudica from Brazilian Atlantic Forest soils.</title>
        <authorList>
            <person name="Paulitsch F."/>
            <person name="Hungria M."/>
            <person name="Dall'Agnol R."/>
        </authorList>
    </citation>
    <scope>NUCLEOTIDE SEQUENCE [LARGE SCALE GENOMIC DNA]</scope>
    <source>
        <strain evidence="1 2">CNPSo 3157</strain>
    </source>
</reference>
<name>A0A7X1NJE6_9BURK</name>
<accession>A0A7X1NJE6</accession>
<comment type="caution">
    <text evidence="1">The sequence shown here is derived from an EMBL/GenBank/DDBJ whole genome shotgun (WGS) entry which is preliminary data.</text>
</comment>
<gene>
    <name evidence="1" type="ORF">GCT13_41120</name>
</gene>
<sequence>MKWLVILSGAHWRDIVPELFLEHQAVKDWSIIECDEIDVTGEMVELRCRDVRILVPYGTVVTAITAQAGPLSLVENARGRH</sequence>
<organism evidence="1 2">
    <name type="scientific">Paraburkholderia franconis</name>
    <dbReference type="NCBI Taxonomy" id="2654983"/>
    <lineage>
        <taxon>Bacteria</taxon>
        <taxon>Pseudomonadati</taxon>
        <taxon>Pseudomonadota</taxon>
        <taxon>Betaproteobacteria</taxon>
        <taxon>Burkholderiales</taxon>
        <taxon>Burkholderiaceae</taxon>
        <taxon>Paraburkholderia</taxon>
    </lineage>
</organism>
<dbReference type="Proteomes" id="UP000484381">
    <property type="component" value="Unassembled WGS sequence"/>
</dbReference>
<evidence type="ECO:0000313" key="1">
    <source>
        <dbReference type="EMBL" id="MPW23014.1"/>
    </source>
</evidence>
<keyword evidence="2" id="KW-1185">Reference proteome</keyword>
<dbReference type="AlphaFoldDB" id="A0A7X1NJE6"/>